<feature type="compositionally biased region" description="Basic and acidic residues" evidence="1">
    <location>
        <begin position="42"/>
        <end position="53"/>
    </location>
</feature>
<keyword evidence="2" id="KW-1185">Reference proteome</keyword>
<sequence length="350" mass="38976">MDKRRIKRDFDRQEALALENDEIKTPKRRQWRKNTVWTTENQPEHQAIKRKDPPNALASPADNEPRVKRQVQQNDINNQPRQYLPPRGRNWRYNRVWRKDMVWKKQETTAISDAGTKFGQVSFSKDSTTVSNAGTKSGQVSFSKDSTTASNAGTKSGQVSFSKDSTTASNAGTKSGQVSFSKDSTTVSNAGTKSGQVSFSKDSTTASSKTGTMSSSKKIVKTVDNGVPAKKEIKDSLTTAVIPEKTKVKTPVETVASPETNCASPVHKENKSLQEETVQGVSCEKNSVIGDCISTSLKRKREQSQDTPIKKRLLEAIPSRCLQPPINPRFLWNIEKELELLADMYEDLHL</sequence>
<evidence type="ECO:0000313" key="3">
    <source>
        <dbReference type="RefSeq" id="XP_022335944.1"/>
    </source>
</evidence>
<dbReference type="GeneID" id="111132430"/>
<dbReference type="RefSeq" id="XP_022335944.1">
    <property type="nucleotide sequence ID" value="XM_022480236.1"/>
</dbReference>
<feature type="region of interest" description="Disordered" evidence="1">
    <location>
        <begin position="20"/>
        <end position="88"/>
    </location>
</feature>
<gene>
    <name evidence="3" type="primary">LOC111132430</name>
</gene>
<name>A0A8B8E8E1_CRAVI</name>
<feature type="compositionally biased region" description="Low complexity" evidence="1">
    <location>
        <begin position="203"/>
        <end position="216"/>
    </location>
</feature>
<dbReference type="KEGG" id="cvn:111132430"/>
<protein>
    <submittedName>
        <fullName evidence="3">Uncharacterized protein LOC111132430</fullName>
    </submittedName>
</protein>
<accession>A0A8B8E8E1</accession>
<organism evidence="2 3">
    <name type="scientific">Crassostrea virginica</name>
    <name type="common">Eastern oyster</name>
    <dbReference type="NCBI Taxonomy" id="6565"/>
    <lineage>
        <taxon>Eukaryota</taxon>
        <taxon>Metazoa</taxon>
        <taxon>Spiralia</taxon>
        <taxon>Lophotrochozoa</taxon>
        <taxon>Mollusca</taxon>
        <taxon>Bivalvia</taxon>
        <taxon>Autobranchia</taxon>
        <taxon>Pteriomorphia</taxon>
        <taxon>Ostreida</taxon>
        <taxon>Ostreoidea</taxon>
        <taxon>Ostreidae</taxon>
        <taxon>Crassostrea</taxon>
    </lineage>
</organism>
<dbReference type="AlphaFoldDB" id="A0A8B8E8E1"/>
<feature type="compositionally biased region" description="Polar residues" evidence="1">
    <location>
        <begin position="125"/>
        <end position="202"/>
    </location>
</feature>
<evidence type="ECO:0000256" key="1">
    <source>
        <dbReference type="SAM" id="MobiDB-lite"/>
    </source>
</evidence>
<feature type="compositionally biased region" description="Polar residues" evidence="1">
    <location>
        <begin position="70"/>
        <end position="81"/>
    </location>
</feature>
<reference evidence="3" key="1">
    <citation type="submission" date="2025-08" db="UniProtKB">
        <authorList>
            <consortium name="RefSeq"/>
        </authorList>
    </citation>
    <scope>IDENTIFICATION</scope>
    <source>
        <tissue evidence="3">Whole sample</tissue>
    </source>
</reference>
<evidence type="ECO:0000313" key="2">
    <source>
        <dbReference type="Proteomes" id="UP000694844"/>
    </source>
</evidence>
<dbReference type="Proteomes" id="UP000694844">
    <property type="component" value="Chromosome 5"/>
</dbReference>
<proteinExistence type="predicted"/>
<feature type="region of interest" description="Disordered" evidence="1">
    <location>
        <begin position="125"/>
        <end position="216"/>
    </location>
</feature>